<evidence type="ECO:0000313" key="2">
    <source>
        <dbReference type="EMBL" id="MBZ7988151.1"/>
    </source>
</evidence>
<dbReference type="CDD" id="cd00761">
    <property type="entry name" value="Glyco_tranf_GTA_type"/>
    <property type="match status" value="2"/>
</dbReference>
<gene>
    <name evidence="2" type="ORF">AVCANL283_08615</name>
</gene>
<dbReference type="SUPFAM" id="SSF53448">
    <property type="entry name" value="Nucleotide-diphospho-sugar transferases"/>
    <property type="match status" value="2"/>
</dbReference>
<name>A0ABS7WTP8_9BACT</name>
<keyword evidence="3" id="KW-1185">Reference proteome</keyword>
<dbReference type="InterPro" id="IPR029044">
    <property type="entry name" value="Nucleotide-diphossugar_trans"/>
</dbReference>
<accession>A0ABS7WTP8</accession>
<proteinExistence type="predicted"/>
<reference evidence="2 3" key="1">
    <citation type="submission" date="2020-07" db="EMBL/GenBank/DDBJ databases">
        <title>Transfer of Campylobacter canadensis to the novel genus Avispirillum gen. nov., that also includes two novel species recovered from migratory waterfowl: Avispirillum anseris sp. nov. and Avispirillum brantae sp. nov.</title>
        <authorList>
            <person name="Miller W.G."/>
            <person name="Chapman M.H."/>
            <person name="Yee E."/>
            <person name="Inglis G.D."/>
        </authorList>
    </citation>
    <scope>NUCLEOTIDE SEQUENCE [LARGE SCALE GENOMIC DNA]</scope>
    <source>
        <strain evidence="2 3">L283</strain>
    </source>
</reference>
<dbReference type="PANTHER" id="PTHR22916">
    <property type="entry name" value="GLYCOSYLTRANSFERASE"/>
    <property type="match status" value="1"/>
</dbReference>
<dbReference type="Gene3D" id="3.90.550.10">
    <property type="entry name" value="Spore Coat Polysaccharide Biosynthesis Protein SpsA, Chain A"/>
    <property type="match status" value="2"/>
</dbReference>
<dbReference type="InterPro" id="IPR001173">
    <property type="entry name" value="Glyco_trans_2-like"/>
</dbReference>
<feature type="domain" description="Glycosyltransferase 2-like" evidence="1">
    <location>
        <begin position="3"/>
        <end position="153"/>
    </location>
</feature>
<dbReference type="EMBL" id="JACGBB010000038">
    <property type="protein sequence ID" value="MBZ7988151.1"/>
    <property type="molecule type" value="Genomic_DNA"/>
</dbReference>
<protein>
    <submittedName>
        <fullName evidence="2">Glycosyltransferase</fullName>
    </submittedName>
</protein>
<dbReference type="PANTHER" id="PTHR22916:SF3">
    <property type="entry name" value="UDP-GLCNAC:BETAGAL BETA-1,3-N-ACETYLGLUCOSAMINYLTRANSFERASE-LIKE PROTEIN 1"/>
    <property type="match status" value="1"/>
</dbReference>
<evidence type="ECO:0000313" key="3">
    <source>
        <dbReference type="Proteomes" id="UP000786183"/>
    </source>
</evidence>
<dbReference type="RefSeq" id="WP_224325593.1">
    <property type="nucleotide sequence ID" value="NZ_JACGBB010000038.1"/>
</dbReference>
<dbReference type="Pfam" id="PF00535">
    <property type="entry name" value="Glycos_transf_2"/>
    <property type="match status" value="2"/>
</dbReference>
<evidence type="ECO:0000259" key="1">
    <source>
        <dbReference type="Pfam" id="PF00535"/>
    </source>
</evidence>
<organism evidence="2 3">
    <name type="scientific">Campylobacter canadensis</name>
    <dbReference type="NCBI Taxonomy" id="449520"/>
    <lineage>
        <taxon>Bacteria</taxon>
        <taxon>Pseudomonadati</taxon>
        <taxon>Campylobacterota</taxon>
        <taxon>Epsilonproteobacteria</taxon>
        <taxon>Campylobacterales</taxon>
        <taxon>Campylobacteraceae</taxon>
        <taxon>Campylobacter</taxon>
    </lineage>
</organism>
<feature type="domain" description="Glycosyltransferase 2-like" evidence="1">
    <location>
        <begin position="292"/>
        <end position="418"/>
    </location>
</feature>
<comment type="caution">
    <text evidence="2">The sequence shown here is derived from an EMBL/GenBank/DDBJ whole genome shotgun (WGS) entry which is preliminary data.</text>
</comment>
<dbReference type="Proteomes" id="UP000786183">
    <property type="component" value="Unassembled WGS sequence"/>
</dbReference>
<sequence>MVSIVIPLYNAKKYIKECLDSILLQSYSDYEIIIVDDFSTDGSKDIVFSYKDERIKYFLNEKKGCANARNYGLSKASGDFVYFLDSDDYLESNMLNTCVSHIKDCDLCVFTNHIYCEESANVINTLSLNPMLKDYEYTKDIYDKLYLLTNPNAWTKLFKRSFLLENNLYFEDLPMANDLTFTYSALACSKKIAFLNQPLVYYRINHGTNISAKRDNIAAFFKAIKALYLRLLSLGIFDLVKDSFYKRIKSSFLYEKSFCNLDYDAIEKIIEFVFKDYKELKQFFLSQCPKISIIICVYNKEEFINRCLDSVINNTFKQIQIIIINDGSTDRSLNIIRAYNDYRISIFNQANSGLAIARNEGIKKANAKYIFFLDADDFIHKNCLSKIYNKMQINNLDMCLYKASNYIESSKKIEKNPYYSLEVFANNFKEVFNYEDCKDFITRIAVSSCLTAYKKDFLLENDIFFINERLCYEDNLFFAKALFKAKRISLLRKNIYYRSINNKSITANINNNFQDRIKMTILLMRLLKQMNIENDIFYKYLYSYVGILYNIYDKFDNNLKNKYKDELLLSFFILNLKYKISNQNILAFLKTNNLSHLNYIQNASIVENTAQLISKIQTKKSNGLLLAFKKEENNFFIKAKNSGLIKMELYSDANIYISDLFINAKQIIKDDYLVNKATPFKYSFRCKDNDVFNIAFKSSKKDIYIKIRNIRNSKRDLLLLKNPNIAEYEGKIYILSNANFKIKAISLEDINISISNNKILEVDNIKSKNSIKLKANKEYIISIKNKLNIFARIKKFLRKINAF</sequence>